<dbReference type="AlphaFoldDB" id="A0A7C5U5D8"/>
<comment type="similarity">
    <text evidence="1">Belongs to the aspartokinase family.</text>
</comment>
<reference evidence="4" key="1">
    <citation type="journal article" date="2020" name="mSystems">
        <title>Genome- and Community-Level Interaction Insights into Carbon Utilization and Element Cycling Functions of Hydrothermarchaeota in Hydrothermal Sediment.</title>
        <authorList>
            <person name="Zhou Z."/>
            <person name="Liu Y."/>
            <person name="Xu W."/>
            <person name="Pan J."/>
            <person name="Luo Z.H."/>
            <person name="Li M."/>
        </authorList>
    </citation>
    <scope>NUCLEOTIDE SEQUENCE [LARGE SCALE GENOMIC DNA]</scope>
    <source>
        <strain evidence="4">SpSt-1084</strain>
    </source>
</reference>
<dbReference type="GO" id="GO:0005829">
    <property type="term" value="C:cytosol"/>
    <property type="evidence" value="ECO:0007669"/>
    <property type="project" value="TreeGrafter"/>
</dbReference>
<dbReference type="InterPro" id="IPR027795">
    <property type="entry name" value="CASTOR_ACT_dom"/>
</dbReference>
<dbReference type="CDD" id="cd04234">
    <property type="entry name" value="AAK_AK"/>
    <property type="match status" value="1"/>
</dbReference>
<gene>
    <name evidence="4" type="ORF">ENM42_01745</name>
</gene>
<sequence>MAKLVVKLGGSVLADEVSIDKAGDWVKQLVEKGNEVVVVVSAMKGVTDDLLRSAQRINPESPPELLDEILAMGERTSARLFALALRKKGVEAMVIDPDSETWPVITDDRHLDANPILSICNEKVQRHLAKIVESGVVPVVCGYVGKTEDGKITTMGRGGSDTTAVLLANCLNADEVILVKDVAGVFSADPNKTSEAHVLEVLTTDEVFRLSKGGAKIVHSKALAFLHPKGKIRIGSLDTLEQTATIILGGGIPKLNVVVDDTNVTMVTIIGDSMGEPAKLSAAIKAVENSGGKLVAASAEEESLILYLRGDGEIVEKIHDYFVIHRLGKAVSHFPNLSAIRIYGAMLELVPGVVSKTVQPLAAQAVNVFGVLTISSSIRIFVSTKDLEKALHLIKEQLSDYIEEQS</sequence>
<dbReference type="Pfam" id="PF13840">
    <property type="entry name" value="ACT_7"/>
    <property type="match status" value="1"/>
</dbReference>
<dbReference type="SUPFAM" id="SSF53633">
    <property type="entry name" value="Carbamate kinase-like"/>
    <property type="match status" value="1"/>
</dbReference>
<dbReference type="Gene3D" id="3.30.70.260">
    <property type="match status" value="1"/>
</dbReference>
<dbReference type="InterPro" id="IPR045865">
    <property type="entry name" value="ACT-like_dom_sf"/>
</dbReference>
<dbReference type="EMBL" id="DRXS01000093">
    <property type="protein sequence ID" value="HHR40531.1"/>
    <property type="molecule type" value="Genomic_DNA"/>
</dbReference>
<name>A0A7C5U5D8_CALS0</name>
<dbReference type="Gene3D" id="3.40.1160.10">
    <property type="entry name" value="Acetylglutamate kinase-like"/>
    <property type="match status" value="1"/>
</dbReference>
<dbReference type="PANTHER" id="PTHR21499:SF70">
    <property type="entry name" value="ASPARTOKINASE"/>
    <property type="match status" value="1"/>
</dbReference>
<protein>
    <submittedName>
        <fullName evidence="4">ACT domain-containing protein</fullName>
    </submittedName>
</protein>
<comment type="caution">
    <text evidence="4">The sequence shown here is derived from an EMBL/GenBank/DDBJ whole genome shotgun (WGS) entry which is preliminary data.</text>
</comment>
<evidence type="ECO:0000256" key="1">
    <source>
        <dbReference type="ARBA" id="ARBA00010122"/>
    </source>
</evidence>
<dbReference type="GO" id="GO:0009089">
    <property type="term" value="P:lysine biosynthetic process via diaminopimelate"/>
    <property type="evidence" value="ECO:0007669"/>
    <property type="project" value="TreeGrafter"/>
</dbReference>
<evidence type="ECO:0000259" key="2">
    <source>
        <dbReference type="Pfam" id="PF00696"/>
    </source>
</evidence>
<accession>A0A7C5U5D8</accession>
<evidence type="ECO:0000313" key="4">
    <source>
        <dbReference type="EMBL" id="HHR40531.1"/>
    </source>
</evidence>
<feature type="domain" description="CASTOR ACT" evidence="3">
    <location>
        <begin position="336"/>
        <end position="394"/>
    </location>
</feature>
<proteinExistence type="inferred from homology"/>
<dbReference type="Pfam" id="PF00696">
    <property type="entry name" value="AA_kinase"/>
    <property type="match status" value="1"/>
</dbReference>
<dbReference type="InterPro" id="IPR001048">
    <property type="entry name" value="Asp/Glu/Uridylate_kinase"/>
</dbReference>
<dbReference type="GO" id="GO:0009090">
    <property type="term" value="P:homoserine biosynthetic process"/>
    <property type="evidence" value="ECO:0007669"/>
    <property type="project" value="TreeGrafter"/>
</dbReference>
<organism evidence="4">
    <name type="scientific">Caldiarchaeum subterraneum</name>
    <dbReference type="NCBI Taxonomy" id="311458"/>
    <lineage>
        <taxon>Archaea</taxon>
        <taxon>Nitrososphaerota</taxon>
        <taxon>Candidatus Caldarchaeales</taxon>
        <taxon>Candidatus Caldarchaeaceae</taxon>
        <taxon>Candidatus Caldarchaeum</taxon>
    </lineage>
</organism>
<dbReference type="InterPro" id="IPR036393">
    <property type="entry name" value="AceGlu_kinase-like_sf"/>
</dbReference>
<dbReference type="SUPFAM" id="SSF55021">
    <property type="entry name" value="ACT-like"/>
    <property type="match status" value="1"/>
</dbReference>
<dbReference type="PANTHER" id="PTHR21499">
    <property type="entry name" value="ASPARTATE KINASE"/>
    <property type="match status" value="1"/>
</dbReference>
<evidence type="ECO:0000259" key="3">
    <source>
        <dbReference type="Pfam" id="PF13840"/>
    </source>
</evidence>
<dbReference type="GO" id="GO:0004072">
    <property type="term" value="F:aspartate kinase activity"/>
    <property type="evidence" value="ECO:0007669"/>
    <property type="project" value="TreeGrafter"/>
</dbReference>
<feature type="domain" description="Aspartate/glutamate/uridylate kinase" evidence="2">
    <location>
        <begin position="3"/>
        <end position="234"/>
    </location>
</feature>